<feature type="transmembrane region" description="Helical" evidence="7">
    <location>
        <begin position="249"/>
        <end position="272"/>
    </location>
</feature>
<feature type="transmembrane region" description="Helical" evidence="7">
    <location>
        <begin position="329"/>
        <end position="351"/>
    </location>
</feature>
<gene>
    <name evidence="9" type="ORF">ACFOSU_07010</name>
</gene>
<dbReference type="EMBL" id="JBHRSS010000003">
    <property type="protein sequence ID" value="MFC3103637.1"/>
    <property type="molecule type" value="Genomic_DNA"/>
</dbReference>
<evidence type="ECO:0000256" key="1">
    <source>
        <dbReference type="ARBA" id="ARBA00004429"/>
    </source>
</evidence>
<keyword evidence="4 7" id="KW-0812">Transmembrane</keyword>
<comment type="function">
    <text evidence="7">Part of the tripartite ATP-independent periplasmic (TRAP) transport system.</text>
</comment>
<keyword evidence="5 7" id="KW-1133">Transmembrane helix</keyword>
<keyword evidence="3 7" id="KW-0997">Cell inner membrane</keyword>
<dbReference type="PANTHER" id="PTHR33362">
    <property type="entry name" value="SIALIC ACID TRAP TRANSPORTER PERMEASE PROTEIN SIAT-RELATED"/>
    <property type="match status" value="1"/>
</dbReference>
<feature type="transmembrane region" description="Helical" evidence="7">
    <location>
        <begin position="141"/>
        <end position="165"/>
    </location>
</feature>
<feature type="transmembrane region" description="Helical" evidence="7">
    <location>
        <begin position="284"/>
        <end position="309"/>
    </location>
</feature>
<dbReference type="Proteomes" id="UP001595462">
    <property type="component" value="Unassembled WGS sequence"/>
</dbReference>
<comment type="subunit">
    <text evidence="7">The complex comprises the extracytoplasmic solute receptor protein and the two transmembrane proteins.</text>
</comment>
<dbReference type="RefSeq" id="WP_380687854.1">
    <property type="nucleotide sequence ID" value="NZ_JBHRSS010000003.1"/>
</dbReference>
<feature type="transmembrane region" description="Helical" evidence="7">
    <location>
        <begin position="408"/>
        <end position="430"/>
    </location>
</feature>
<protein>
    <recommendedName>
        <fullName evidence="7">TRAP transporter large permease protein</fullName>
    </recommendedName>
</protein>
<comment type="caution">
    <text evidence="7">Lacks conserved residue(s) required for the propagation of feature annotation.</text>
</comment>
<dbReference type="InterPro" id="IPR010656">
    <property type="entry name" value="DctM"/>
</dbReference>
<evidence type="ECO:0000256" key="3">
    <source>
        <dbReference type="ARBA" id="ARBA00022519"/>
    </source>
</evidence>
<feature type="domain" description="TRAP C4-dicarboxylate transport system permease DctM subunit" evidence="8">
    <location>
        <begin position="12"/>
        <end position="426"/>
    </location>
</feature>
<keyword evidence="6 7" id="KW-0472">Membrane</keyword>
<feature type="transmembrane region" description="Helical" evidence="7">
    <location>
        <begin position="177"/>
        <end position="201"/>
    </location>
</feature>
<dbReference type="NCBIfam" id="TIGR00786">
    <property type="entry name" value="dctM"/>
    <property type="match status" value="1"/>
</dbReference>
<comment type="similarity">
    <text evidence="7">Belongs to the TRAP transporter large permease family.</text>
</comment>
<dbReference type="Pfam" id="PF06808">
    <property type="entry name" value="DctM"/>
    <property type="match status" value="1"/>
</dbReference>
<organism evidence="9 10">
    <name type="scientific">Salinisphaera aquimarina</name>
    <dbReference type="NCBI Taxonomy" id="2094031"/>
    <lineage>
        <taxon>Bacteria</taxon>
        <taxon>Pseudomonadati</taxon>
        <taxon>Pseudomonadota</taxon>
        <taxon>Gammaproteobacteria</taxon>
        <taxon>Salinisphaerales</taxon>
        <taxon>Salinisphaeraceae</taxon>
        <taxon>Salinisphaera</taxon>
    </lineage>
</organism>
<keyword evidence="7" id="KW-0813">Transport</keyword>
<comment type="caution">
    <text evidence="9">The sequence shown here is derived from an EMBL/GenBank/DDBJ whole genome shotgun (WGS) entry which is preliminary data.</text>
</comment>
<name>A0ABV7EPM6_9GAMM</name>
<feature type="transmembrane region" description="Helical" evidence="7">
    <location>
        <begin position="221"/>
        <end position="243"/>
    </location>
</feature>
<proteinExistence type="inferred from homology"/>
<dbReference type="PIRSF" id="PIRSF006066">
    <property type="entry name" value="HI0050"/>
    <property type="match status" value="1"/>
</dbReference>
<evidence type="ECO:0000256" key="7">
    <source>
        <dbReference type="RuleBase" id="RU369079"/>
    </source>
</evidence>
<evidence type="ECO:0000256" key="5">
    <source>
        <dbReference type="ARBA" id="ARBA00022989"/>
    </source>
</evidence>
<sequence length="437" mass="45664">MAPETVGMIGVAALLVLLALRVPIGVALGGVAMCGLYYLRGFGAMLGSAQSMSFAFVTSWELSAIPLFILMGAISFNAGLAASIYRAARLWLSGLPGGLAVATNFASAGFAAASGSSLATAAAMGRLAIPEMLKAGYQPGLSSAVVAASGTLGSMIPPSIMLVLYGLFAQQPVGQLLLAGILPGLFTALVYGVLIIGRCYFDKSLAPPIDESVTWRQRWSVLGEVWPLPLLIMAVVGVIYAGIATATEAAAIGCIASVIIAAGMQRLSFRVLRDSLVESVRSTGMIFFIAVGATLFTRFLALSGLPFMVADLAADSGTSPLMLMLTAGAIYIVLGMFLDPLGLLLLTLPIFLPLFQDAGFDMIWIGIMVVKFIEIGLITPPLGLNAFVVKGTVGDLVELNTIFKGLTWFFAAEIFVVVVLYAFPQIALWLPQMSSAG</sequence>
<reference evidence="10" key="1">
    <citation type="journal article" date="2019" name="Int. J. Syst. Evol. Microbiol.">
        <title>The Global Catalogue of Microorganisms (GCM) 10K type strain sequencing project: providing services to taxonomists for standard genome sequencing and annotation.</title>
        <authorList>
            <consortium name="The Broad Institute Genomics Platform"/>
            <consortium name="The Broad Institute Genome Sequencing Center for Infectious Disease"/>
            <person name="Wu L."/>
            <person name="Ma J."/>
        </authorList>
    </citation>
    <scope>NUCLEOTIDE SEQUENCE [LARGE SCALE GENOMIC DNA]</scope>
    <source>
        <strain evidence="10">KCTC 52640</strain>
    </source>
</reference>
<dbReference type="PANTHER" id="PTHR33362:SF5">
    <property type="entry name" value="C4-DICARBOXYLATE TRAP TRANSPORTER LARGE PERMEASE PROTEIN DCTM"/>
    <property type="match status" value="1"/>
</dbReference>
<keyword evidence="10" id="KW-1185">Reference proteome</keyword>
<comment type="subcellular location">
    <subcellularLocation>
        <location evidence="1 7">Cell inner membrane</location>
        <topology evidence="1 7">Multi-pass membrane protein</topology>
    </subcellularLocation>
</comment>
<accession>A0ABV7EPM6</accession>
<evidence type="ECO:0000313" key="9">
    <source>
        <dbReference type="EMBL" id="MFC3103637.1"/>
    </source>
</evidence>
<evidence type="ECO:0000313" key="10">
    <source>
        <dbReference type="Proteomes" id="UP001595462"/>
    </source>
</evidence>
<evidence type="ECO:0000259" key="8">
    <source>
        <dbReference type="Pfam" id="PF06808"/>
    </source>
</evidence>
<feature type="transmembrane region" description="Helical" evidence="7">
    <location>
        <begin position="363"/>
        <end position="388"/>
    </location>
</feature>
<evidence type="ECO:0000256" key="6">
    <source>
        <dbReference type="ARBA" id="ARBA00023136"/>
    </source>
</evidence>
<dbReference type="InterPro" id="IPR004681">
    <property type="entry name" value="TRAP_DctM"/>
</dbReference>
<feature type="transmembrane region" description="Helical" evidence="7">
    <location>
        <begin position="64"/>
        <end position="85"/>
    </location>
</feature>
<evidence type="ECO:0000256" key="4">
    <source>
        <dbReference type="ARBA" id="ARBA00022692"/>
    </source>
</evidence>
<evidence type="ECO:0000256" key="2">
    <source>
        <dbReference type="ARBA" id="ARBA00022475"/>
    </source>
</evidence>
<keyword evidence="2" id="KW-1003">Cell membrane</keyword>